<evidence type="ECO:0000259" key="4">
    <source>
        <dbReference type="PROSITE" id="PS50160"/>
    </source>
</evidence>
<organism evidence="5 6">
    <name type="scientific">Evansella tamaricis</name>
    <dbReference type="NCBI Taxonomy" id="2069301"/>
    <lineage>
        <taxon>Bacteria</taxon>
        <taxon>Bacillati</taxon>
        <taxon>Bacillota</taxon>
        <taxon>Bacilli</taxon>
        <taxon>Bacillales</taxon>
        <taxon>Bacillaceae</taxon>
        <taxon>Evansella</taxon>
    </lineage>
</organism>
<dbReference type="PANTHER" id="PTHR45674:SF4">
    <property type="entry name" value="DNA LIGASE 1"/>
    <property type="match status" value="1"/>
</dbReference>
<keyword evidence="3 5" id="KW-0436">Ligase</keyword>
<dbReference type="Proteomes" id="UP000784880">
    <property type="component" value="Unassembled WGS sequence"/>
</dbReference>
<dbReference type="Pfam" id="PF01068">
    <property type="entry name" value="DNA_ligase_A_M"/>
    <property type="match status" value="1"/>
</dbReference>
<sequence>MDLKPIVPFEPVSSDTIPTGDQWISQIKWDGVRILTYYDGKSVRLFNRKKNERTNHFPEIADVPSYFRGNSVVLDGEVIALGSNGRPSFLEVMKRDALRRLEKVEYVMDDIPVYYIVFDIIFFNGNWVTELPLSERIQLLSNVIAPTQNIQLAKSEMDGNTLFKVTQEQDMEGIIVKNLSSKYKIDGKDDSWLKIKNFQDIIAVIGGVTYRNNIVNSILVGLYDDGGNLFYVGHAGTGKLKQKDWSDLTELIKPFVISEKPFINKPERLTNTQWVQPRLTVKIKYIEWPKGRSIRQPSIQSFTNIPPEECKLP</sequence>
<evidence type="ECO:0000256" key="2">
    <source>
        <dbReference type="ARBA" id="ARBA00012727"/>
    </source>
</evidence>
<feature type="domain" description="ATP-dependent DNA ligase family profile" evidence="4">
    <location>
        <begin position="106"/>
        <end position="196"/>
    </location>
</feature>
<evidence type="ECO:0000256" key="3">
    <source>
        <dbReference type="ARBA" id="ARBA00022598"/>
    </source>
</evidence>
<evidence type="ECO:0000256" key="1">
    <source>
        <dbReference type="ARBA" id="ARBA00007572"/>
    </source>
</evidence>
<keyword evidence="6" id="KW-1185">Reference proteome</keyword>
<dbReference type="PROSITE" id="PS00697">
    <property type="entry name" value="DNA_LIGASE_A1"/>
    <property type="match status" value="1"/>
</dbReference>
<comment type="similarity">
    <text evidence="1">Belongs to the ATP-dependent DNA ligase family.</text>
</comment>
<dbReference type="CDD" id="cd07906">
    <property type="entry name" value="Adenylation_DNA_ligase_LigD_LigC"/>
    <property type="match status" value="1"/>
</dbReference>
<reference evidence="5 6" key="1">
    <citation type="submission" date="2021-06" db="EMBL/GenBank/DDBJ databases">
        <title>Bacillus sp. RD4P76, an endophyte from a halophyte.</title>
        <authorList>
            <person name="Sun J.-Q."/>
        </authorList>
    </citation>
    <scope>NUCLEOTIDE SEQUENCE [LARGE SCALE GENOMIC DNA]</scope>
    <source>
        <strain evidence="5 6">CGMCC 1.15917</strain>
    </source>
</reference>
<comment type="caution">
    <text evidence="5">The sequence shown here is derived from an EMBL/GenBank/DDBJ whole genome shotgun (WGS) entry which is preliminary data.</text>
</comment>
<dbReference type="PROSITE" id="PS00333">
    <property type="entry name" value="DNA_LIGASE_A2"/>
    <property type="match status" value="1"/>
</dbReference>
<dbReference type="InterPro" id="IPR050191">
    <property type="entry name" value="ATP-dep_DNA_ligase"/>
</dbReference>
<dbReference type="InterPro" id="IPR012309">
    <property type="entry name" value="DNA_ligase_ATP-dep_C"/>
</dbReference>
<dbReference type="InterPro" id="IPR016059">
    <property type="entry name" value="DNA_ligase_ATP-dep_CS"/>
</dbReference>
<name>A0ABS6JLS1_9BACI</name>
<protein>
    <recommendedName>
        <fullName evidence="2">DNA ligase (ATP)</fullName>
        <ecNumber evidence="2">6.5.1.1</ecNumber>
    </recommendedName>
</protein>
<dbReference type="InterPro" id="IPR012310">
    <property type="entry name" value="DNA_ligase_ATP-dep_cent"/>
</dbReference>
<dbReference type="RefSeq" id="WP_217068513.1">
    <property type="nucleotide sequence ID" value="NZ_JAHQCS010000168.1"/>
</dbReference>
<dbReference type="CDD" id="cd07971">
    <property type="entry name" value="OBF_DNA_ligase_LigD"/>
    <property type="match status" value="1"/>
</dbReference>
<dbReference type="EMBL" id="JAHQCS010000168">
    <property type="protein sequence ID" value="MBU9714159.1"/>
    <property type="molecule type" value="Genomic_DNA"/>
</dbReference>
<accession>A0ABS6JLS1</accession>
<dbReference type="GO" id="GO:0016874">
    <property type="term" value="F:ligase activity"/>
    <property type="evidence" value="ECO:0007669"/>
    <property type="project" value="UniProtKB-KW"/>
</dbReference>
<proteinExistence type="inferred from homology"/>
<evidence type="ECO:0000313" key="6">
    <source>
        <dbReference type="Proteomes" id="UP000784880"/>
    </source>
</evidence>
<dbReference type="Pfam" id="PF04679">
    <property type="entry name" value="DNA_ligase_A_C"/>
    <property type="match status" value="1"/>
</dbReference>
<dbReference type="PROSITE" id="PS50160">
    <property type="entry name" value="DNA_LIGASE_A3"/>
    <property type="match status" value="1"/>
</dbReference>
<dbReference type="PANTHER" id="PTHR45674">
    <property type="entry name" value="DNA LIGASE 1/3 FAMILY MEMBER"/>
    <property type="match status" value="1"/>
</dbReference>
<evidence type="ECO:0000313" key="5">
    <source>
        <dbReference type="EMBL" id="MBU9714159.1"/>
    </source>
</evidence>
<gene>
    <name evidence="5" type="ORF">KS419_20695</name>
</gene>
<dbReference type="EC" id="6.5.1.1" evidence="2"/>